<feature type="domain" description="Glycosyl hydrolase family 95 N-terminal" evidence="1">
    <location>
        <begin position="16"/>
        <end position="244"/>
    </location>
</feature>
<keyword evidence="4" id="KW-0378">Hydrolase</keyword>
<dbReference type="Proteomes" id="UP000319818">
    <property type="component" value="Unassembled WGS sequence"/>
</dbReference>
<evidence type="ECO:0000313" key="5">
    <source>
        <dbReference type="Proteomes" id="UP000319818"/>
    </source>
</evidence>
<dbReference type="InterPro" id="IPR016518">
    <property type="entry name" value="Alpha-L-fucosidase"/>
</dbReference>
<proteinExistence type="predicted"/>
<dbReference type="InterPro" id="IPR049053">
    <property type="entry name" value="AFCA-like_C"/>
</dbReference>
<dbReference type="GO" id="GO:0005975">
    <property type="term" value="P:carbohydrate metabolic process"/>
    <property type="evidence" value="ECO:0007669"/>
    <property type="project" value="InterPro"/>
</dbReference>
<dbReference type="SUPFAM" id="SSF48208">
    <property type="entry name" value="Six-hairpin glycosidases"/>
    <property type="match status" value="1"/>
</dbReference>
<dbReference type="Pfam" id="PF22124">
    <property type="entry name" value="Glyco_hydro_95_cat"/>
    <property type="match status" value="1"/>
</dbReference>
<sequence length="770" mass="83078">MSVRDGGPRHGIHDTVPAARWEDGFLSGNGEYGLVALGDPAAERLIVNHHRFVLPNGTRHLGPPAVADRLDEVRDLVLAGEAEAAQRAFTDGRRLAWTQPFHPGFVIEVDRSNPPPARDYRRETDFRTGEVSATWTDIGGVWRSRGFVSRADRVLVYELAGPALDLAVRLSGDLPGRPAGVGYSSLTQVGGPRDALLTVRGTYPPGLGAYGFAGITRLVAVDGPVRLDGDVAVVRGASRLLLLTVLDRADGPVDEEPLRERLAALPAEYLTLLRRHTALHTPMYERVELDLGVPADEREQPVGELLAAQRRAEAPTPALLEAMFHAGRYLLISSSGVLPPRLTGLWLGEWGAAWSGDFTTDANLNLQLAGAGIGALPEVVESLGALIADQIDDWRANAEAVFGARGLLAPSRTDGEHGRLFHLDADWPWAMWVAGADWLLFPLVEHWQITGDDEFLADPLAAWLVEAALFFEDFLVREDEHGSLVLVPSYSPEVGPAGSTGAAAVNATMDIAAARHALSAAVEACTRLGIEEASVTRWQTLLKQLPPYVVDSRGALAEWAWPGLVTPDDHRHVSHLYPVWPLHEITPDDTPELAAAAHRALVLRGDENLSAHGSLHRALCAARLKDPGLVEANLGKVLGNDMVFRSLMTSHNPGLDVYNADAAHAIPAVVIEALVDSLPGVVELLPALPGRWARGRVSGVRCRNRVTVAELAWDLEQSTAHVVLRSNVDAAVVVRCPRAVGPFRRGEPVPVAAGERVRLEFALEDDGEET</sequence>
<protein>
    <submittedName>
        <fullName evidence="4">Glycosyl hydrolase family 65</fullName>
    </submittedName>
</protein>
<dbReference type="InterPro" id="IPR012341">
    <property type="entry name" value="6hp_glycosidase-like_sf"/>
</dbReference>
<dbReference type="GO" id="GO:0004560">
    <property type="term" value="F:alpha-L-fucosidase activity"/>
    <property type="evidence" value="ECO:0007669"/>
    <property type="project" value="InterPro"/>
</dbReference>
<evidence type="ECO:0000259" key="2">
    <source>
        <dbReference type="Pfam" id="PF21307"/>
    </source>
</evidence>
<reference evidence="4 5" key="1">
    <citation type="submission" date="2019-06" db="EMBL/GenBank/DDBJ databases">
        <title>Sequencing the genomes of 1000 actinobacteria strains.</title>
        <authorList>
            <person name="Klenk H.-P."/>
        </authorList>
    </citation>
    <scope>NUCLEOTIDE SEQUENCE [LARGE SCALE GENOMIC DNA]</scope>
    <source>
        <strain evidence="4 5">DSM 45511</strain>
    </source>
</reference>
<dbReference type="PIRSF" id="PIRSF007663">
    <property type="entry name" value="UCP007663"/>
    <property type="match status" value="1"/>
</dbReference>
<dbReference type="InterPro" id="IPR027414">
    <property type="entry name" value="GH95_N_dom"/>
</dbReference>
<keyword evidence="5" id="KW-1185">Reference proteome</keyword>
<dbReference type="PANTHER" id="PTHR31084">
    <property type="entry name" value="ALPHA-L-FUCOSIDASE 2"/>
    <property type="match status" value="1"/>
</dbReference>
<feature type="domain" description="Glycosyl hydrolase family 95 catalytic" evidence="3">
    <location>
        <begin position="269"/>
        <end position="674"/>
    </location>
</feature>
<evidence type="ECO:0000259" key="3">
    <source>
        <dbReference type="Pfam" id="PF22124"/>
    </source>
</evidence>
<evidence type="ECO:0000313" key="4">
    <source>
        <dbReference type="EMBL" id="TQM36716.1"/>
    </source>
</evidence>
<dbReference type="Gene3D" id="1.50.10.10">
    <property type="match status" value="1"/>
</dbReference>
<feature type="domain" description="Alpha fucosidase A-like C-terminal" evidence="2">
    <location>
        <begin position="679"/>
        <end position="765"/>
    </location>
</feature>
<dbReference type="PANTHER" id="PTHR31084:SF0">
    <property type="entry name" value="ALPHA-L-FUCOSIDASE 2"/>
    <property type="match status" value="1"/>
</dbReference>
<accession>A0A543FSA2</accession>
<gene>
    <name evidence="4" type="ORF">FB388_3901</name>
</gene>
<name>A0A543FSA2_9PSEU</name>
<dbReference type="InterPro" id="IPR054363">
    <property type="entry name" value="GH95_cat"/>
</dbReference>
<dbReference type="InterPro" id="IPR008928">
    <property type="entry name" value="6-hairpin_glycosidase_sf"/>
</dbReference>
<dbReference type="Pfam" id="PF21307">
    <property type="entry name" value="Glyco_hydro_95_C"/>
    <property type="match status" value="1"/>
</dbReference>
<dbReference type="EMBL" id="VFPH01000002">
    <property type="protein sequence ID" value="TQM36716.1"/>
    <property type="molecule type" value="Genomic_DNA"/>
</dbReference>
<dbReference type="RefSeq" id="WP_142103582.1">
    <property type="nucleotide sequence ID" value="NZ_VFPH01000002.1"/>
</dbReference>
<dbReference type="Pfam" id="PF14498">
    <property type="entry name" value="Glyco_hyd_65N_2"/>
    <property type="match status" value="1"/>
</dbReference>
<comment type="caution">
    <text evidence="4">The sequence shown here is derived from an EMBL/GenBank/DDBJ whole genome shotgun (WGS) entry which is preliminary data.</text>
</comment>
<dbReference type="OrthoDB" id="9802600at2"/>
<evidence type="ECO:0000259" key="1">
    <source>
        <dbReference type="Pfam" id="PF14498"/>
    </source>
</evidence>
<dbReference type="AlphaFoldDB" id="A0A543FSA2"/>
<organism evidence="4 5">
    <name type="scientific">Pseudonocardia cypriaca</name>
    <dbReference type="NCBI Taxonomy" id="882449"/>
    <lineage>
        <taxon>Bacteria</taxon>
        <taxon>Bacillati</taxon>
        <taxon>Actinomycetota</taxon>
        <taxon>Actinomycetes</taxon>
        <taxon>Pseudonocardiales</taxon>
        <taxon>Pseudonocardiaceae</taxon>
        <taxon>Pseudonocardia</taxon>
    </lineage>
</organism>